<dbReference type="AlphaFoldDB" id="A0A024H4V5"/>
<dbReference type="STRING" id="861266.ARTSIC4J27_3185"/>
<protein>
    <submittedName>
        <fullName evidence="6">AsnC family protein</fullName>
    </submittedName>
</protein>
<dbReference type="SUPFAM" id="SSF54909">
    <property type="entry name" value="Dimeric alpha+beta barrel"/>
    <property type="match status" value="1"/>
</dbReference>
<dbReference type="PANTHER" id="PTHR30154:SF34">
    <property type="entry name" value="TRANSCRIPTIONAL REGULATOR AZLB"/>
    <property type="match status" value="1"/>
</dbReference>
<dbReference type="Gene3D" id="3.30.70.920">
    <property type="match status" value="1"/>
</dbReference>
<dbReference type="GO" id="GO:0043200">
    <property type="term" value="P:response to amino acid"/>
    <property type="evidence" value="ECO:0007669"/>
    <property type="project" value="TreeGrafter"/>
</dbReference>
<evidence type="ECO:0000256" key="1">
    <source>
        <dbReference type="ARBA" id="ARBA00023015"/>
    </source>
</evidence>
<dbReference type="RefSeq" id="WP_050056077.1">
    <property type="nucleotide sequence ID" value="NZ_CAQI01000048.1"/>
</dbReference>
<dbReference type="EMBL" id="CAQI01000048">
    <property type="protein sequence ID" value="CCQ47205.1"/>
    <property type="molecule type" value="Genomic_DNA"/>
</dbReference>
<dbReference type="GO" id="GO:0005829">
    <property type="term" value="C:cytosol"/>
    <property type="evidence" value="ECO:0007669"/>
    <property type="project" value="TreeGrafter"/>
</dbReference>
<dbReference type="InterPro" id="IPR019887">
    <property type="entry name" value="Tscrpt_reg_AsnC/Lrp_C"/>
</dbReference>
<evidence type="ECO:0000256" key="4">
    <source>
        <dbReference type="SAM" id="MobiDB-lite"/>
    </source>
</evidence>
<comment type="caution">
    <text evidence="6">The sequence shown here is derived from an EMBL/GenBank/DDBJ whole genome shotgun (WGS) entry which is preliminary data.</text>
</comment>
<keyword evidence="7" id="KW-1185">Reference proteome</keyword>
<keyword evidence="3" id="KW-0804">Transcription</keyword>
<dbReference type="InterPro" id="IPR011008">
    <property type="entry name" value="Dimeric_a/b-barrel"/>
</dbReference>
<evidence type="ECO:0000256" key="2">
    <source>
        <dbReference type="ARBA" id="ARBA00023125"/>
    </source>
</evidence>
<keyword evidence="1" id="KW-0805">Transcription regulation</keyword>
<dbReference type="PROSITE" id="PS50956">
    <property type="entry name" value="HTH_ASNC_2"/>
    <property type="match status" value="1"/>
</dbReference>
<feature type="compositionally biased region" description="Basic and acidic residues" evidence="4">
    <location>
        <begin position="159"/>
        <end position="176"/>
    </location>
</feature>
<dbReference type="PRINTS" id="PR00033">
    <property type="entry name" value="HTHASNC"/>
</dbReference>
<dbReference type="Proteomes" id="UP000035722">
    <property type="component" value="Unassembled WGS sequence"/>
</dbReference>
<dbReference type="InterPro" id="IPR019888">
    <property type="entry name" value="Tscrpt_reg_AsnC-like"/>
</dbReference>
<name>A0A024H4V5_9MICC</name>
<keyword evidence="2" id="KW-0238">DNA-binding</keyword>
<organism evidence="6 7">
    <name type="scientific">Pseudarthrobacter siccitolerans</name>
    <dbReference type="NCBI Taxonomy" id="861266"/>
    <lineage>
        <taxon>Bacteria</taxon>
        <taxon>Bacillati</taxon>
        <taxon>Actinomycetota</taxon>
        <taxon>Actinomycetes</taxon>
        <taxon>Micrococcales</taxon>
        <taxon>Micrococcaceae</taxon>
        <taxon>Pseudarthrobacter</taxon>
    </lineage>
</organism>
<gene>
    <name evidence="6" type="primary">asnC</name>
    <name evidence="6" type="ORF">ARTSIC4J27_3185</name>
</gene>
<reference evidence="7" key="1">
    <citation type="journal article" date="2014" name="Genome Announc.">
        <title>Genome Sequence of Arthrobacter siccitolerans 4J27, a Xeroprotectant-Producing Desiccation-Tolerant Microorganism.</title>
        <authorList>
            <person name="Manzanera M."/>
            <person name="Santa-Cruz-Calvo L."/>
            <person name="Vilchez J.I."/>
            <person name="Garcia-Fontana C."/>
            <person name="Silva-Castro G.A."/>
            <person name="Calvo C."/>
            <person name="Gonzalez-Lopez J."/>
        </authorList>
    </citation>
    <scope>NUCLEOTIDE SEQUENCE [LARGE SCALE GENOMIC DNA]</scope>
    <source>
        <strain evidence="7">4J27</strain>
    </source>
</reference>
<dbReference type="Pfam" id="PF01037">
    <property type="entry name" value="AsnC_trans_reg"/>
    <property type="match status" value="1"/>
</dbReference>
<proteinExistence type="predicted"/>
<dbReference type="SMART" id="SM00344">
    <property type="entry name" value="HTH_ASNC"/>
    <property type="match status" value="1"/>
</dbReference>
<dbReference type="SUPFAM" id="SSF46785">
    <property type="entry name" value="Winged helix' DNA-binding domain"/>
    <property type="match status" value="1"/>
</dbReference>
<feature type="domain" description="HTH asnC-type" evidence="5">
    <location>
        <begin position="9"/>
        <end position="70"/>
    </location>
</feature>
<dbReference type="InterPro" id="IPR000485">
    <property type="entry name" value="AsnC-type_HTH_dom"/>
</dbReference>
<dbReference type="Gene3D" id="1.10.10.10">
    <property type="entry name" value="Winged helix-like DNA-binding domain superfamily/Winged helix DNA-binding domain"/>
    <property type="match status" value="1"/>
</dbReference>
<feature type="region of interest" description="Disordered" evidence="4">
    <location>
        <begin position="157"/>
        <end position="176"/>
    </location>
</feature>
<evidence type="ECO:0000313" key="7">
    <source>
        <dbReference type="Proteomes" id="UP000035722"/>
    </source>
</evidence>
<dbReference type="PANTHER" id="PTHR30154">
    <property type="entry name" value="LEUCINE-RESPONSIVE REGULATORY PROTEIN"/>
    <property type="match status" value="1"/>
</dbReference>
<dbReference type="InterPro" id="IPR036388">
    <property type="entry name" value="WH-like_DNA-bd_sf"/>
</dbReference>
<evidence type="ECO:0000256" key="3">
    <source>
        <dbReference type="ARBA" id="ARBA00023163"/>
    </source>
</evidence>
<sequence>MTIANSRALDSLDGRIILALDKDPEASALALSRTLGVARNTVHARLSRLERSGALRSFSRRLDPAALGYDLMAFLSLAISQTRAGAVENGLAAIPEVIEVHATTGDADLMAKVVARSTADLYRITNQILAIDGIQRTSTAISVVELMPPRYDGLLNRLSKQESHPSDETTGDAGHK</sequence>
<dbReference type="OrthoDB" id="9809462at2"/>
<accession>A0A024H4V5</accession>
<dbReference type="GO" id="GO:0043565">
    <property type="term" value="F:sequence-specific DNA binding"/>
    <property type="evidence" value="ECO:0007669"/>
    <property type="project" value="InterPro"/>
</dbReference>
<dbReference type="InterPro" id="IPR036390">
    <property type="entry name" value="WH_DNA-bd_sf"/>
</dbReference>
<evidence type="ECO:0000259" key="5">
    <source>
        <dbReference type="PROSITE" id="PS50956"/>
    </source>
</evidence>
<evidence type="ECO:0000313" key="6">
    <source>
        <dbReference type="EMBL" id="CCQ47205.1"/>
    </source>
</evidence>
<dbReference type="Pfam" id="PF13404">
    <property type="entry name" value="HTH_AsnC-type"/>
    <property type="match status" value="1"/>
</dbReference>